<dbReference type="InterPro" id="IPR018247">
    <property type="entry name" value="EF_Hand_1_Ca_BS"/>
</dbReference>
<name>A0ABQ9B479_9ROSI</name>
<keyword evidence="5" id="KW-1133">Transmembrane helix</keyword>
<dbReference type="SMART" id="SM00054">
    <property type="entry name" value="EFh"/>
    <property type="match status" value="2"/>
</dbReference>
<accession>A0ABQ9B479</accession>
<evidence type="ECO:0000256" key="5">
    <source>
        <dbReference type="SAM" id="Phobius"/>
    </source>
</evidence>
<dbReference type="CDD" id="cd00051">
    <property type="entry name" value="EFh"/>
    <property type="match status" value="1"/>
</dbReference>
<keyword evidence="5" id="KW-0812">Transmembrane</keyword>
<feature type="region of interest" description="Disordered" evidence="4">
    <location>
        <begin position="106"/>
        <end position="130"/>
    </location>
</feature>
<dbReference type="EMBL" id="JAPFFI010000013">
    <property type="protein sequence ID" value="KAJ6371323.1"/>
    <property type="molecule type" value="Genomic_DNA"/>
</dbReference>
<evidence type="ECO:0000256" key="3">
    <source>
        <dbReference type="ARBA" id="ARBA00022837"/>
    </source>
</evidence>
<dbReference type="Proteomes" id="UP001141253">
    <property type="component" value="Chromosome 17"/>
</dbReference>
<evidence type="ECO:0000256" key="2">
    <source>
        <dbReference type="ARBA" id="ARBA00022737"/>
    </source>
</evidence>
<feature type="transmembrane region" description="Helical" evidence="5">
    <location>
        <begin position="64"/>
        <end position="83"/>
    </location>
</feature>
<protein>
    <recommendedName>
        <fullName evidence="6">EF-hand domain-containing protein</fullName>
    </recommendedName>
</protein>
<proteinExistence type="predicted"/>
<dbReference type="SUPFAM" id="SSF47473">
    <property type="entry name" value="EF-hand"/>
    <property type="match status" value="1"/>
</dbReference>
<feature type="domain" description="EF-hand" evidence="6">
    <location>
        <begin position="218"/>
        <end position="252"/>
    </location>
</feature>
<dbReference type="PROSITE" id="PS00018">
    <property type="entry name" value="EF_HAND_1"/>
    <property type="match status" value="2"/>
</dbReference>
<keyword evidence="1" id="KW-0479">Metal-binding</keyword>
<keyword evidence="3" id="KW-0106">Calcium</keyword>
<keyword evidence="5" id="KW-0472">Membrane</keyword>
<dbReference type="Gene3D" id="1.10.238.10">
    <property type="entry name" value="EF-hand"/>
    <property type="match status" value="1"/>
</dbReference>
<reference evidence="7" key="2">
    <citation type="journal article" date="2023" name="Int. J. Mol. Sci.">
        <title>De Novo Assembly and Annotation of 11 Diverse Shrub Willow (Salix) Genomes Reveals Novel Gene Organization in Sex-Linked Regions.</title>
        <authorList>
            <person name="Hyden B."/>
            <person name="Feng K."/>
            <person name="Yates T.B."/>
            <person name="Jawdy S."/>
            <person name="Cereghino C."/>
            <person name="Smart L.B."/>
            <person name="Muchero W."/>
        </authorList>
    </citation>
    <scope>NUCLEOTIDE SEQUENCE</scope>
    <source>
        <tissue evidence="7">Shoot tip</tissue>
    </source>
</reference>
<dbReference type="PANTHER" id="PTHR10891">
    <property type="entry name" value="EF-HAND CALCIUM-BINDING DOMAIN CONTAINING PROTEIN"/>
    <property type="match status" value="1"/>
</dbReference>
<evidence type="ECO:0000256" key="1">
    <source>
        <dbReference type="ARBA" id="ARBA00022723"/>
    </source>
</evidence>
<evidence type="ECO:0000313" key="7">
    <source>
        <dbReference type="EMBL" id="KAJ6371323.1"/>
    </source>
</evidence>
<evidence type="ECO:0000256" key="4">
    <source>
        <dbReference type="SAM" id="MobiDB-lite"/>
    </source>
</evidence>
<comment type="caution">
    <text evidence="7">The sequence shown here is derived from an EMBL/GenBank/DDBJ whole genome shotgun (WGS) entry which is preliminary data.</text>
</comment>
<gene>
    <name evidence="7" type="ORF">OIU77_001768</name>
</gene>
<keyword evidence="8" id="KW-1185">Reference proteome</keyword>
<reference evidence="7" key="1">
    <citation type="submission" date="2022-10" db="EMBL/GenBank/DDBJ databases">
        <authorList>
            <person name="Hyden B.L."/>
            <person name="Feng K."/>
            <person name="Yates T."/>
            <person name="Jawdy S."/>
            <person name="Smart L.B."/>
            <person name="Muchero W."/>
        </authorList>
    </citation>
    <scope>NUCLEOTIDE SEQUENCE</scope>
    <source>
        <tissue evidence="7">Shoot tip</tissue>
    </source>
</reference>
<organism evidence="7 8">
    <name type="scientific">Salix suchowensis</name>
    <dbReference type="NCBI Taxonomy" id="1278906"/>
    <lineage>
        <taxon>Eukaryota</taxon>
        <taxon>Viridiplantae</taxon>
        <taxon>Streptophyta</taxon>
        <taxon>Embryophyta</taxon>
        <taxon>Tracheophyta</taxon>
        <taxon>Spermatophyta</taxon>
        <taxon>Magnoliopsida</taxon>
        <taxon>eudicotyledons</taxon>
        <taxon>Gunneridae</taxon>
        <taxon>Pentapetalae</taxon>
        <taxon>rosids</taxon>
        <taxon>fabids</taxon>
        <taxon>Malpighiales</taxon>
        <taxon>Salicaceae</taxon>
        <taxon>Saliceae</taxon>
        <taxon>Salix</taxon>
    </lineage>
</organism>
<sequence>MHKNTAILSIPQSISSFILLFLVARELTFYFHYLQQYITQPMDAYQLASLIVQQKTPSDPNQSFCPMFIMVQFFLSGLIFSRFNSFKKVLSGFWFFLQSQLSPGNSEISEEDDGNHDSETSKQTQESCFDDKRSDERNICREDVEMVMEKLGLFCSSEGEELTEWMGSDEISQLFDEKEPSLEEVKEAFNVFDHNSDGFVDASELQRVFCKLGLKEGLDLGKCRKIIRTFDENGDGRIDFNEFVRFMENSLG</sequence>
<dbReference type="InterPro" id="IPR011992">
    <property type="entry name" value="EF-hand-dom_pair"/>
</dbReference>
<dbReference type="InterPro" id="IPR002048">
    <property type="entry name" value="EF_hand_dom"/>
</dbReference>
<keyword evidence="2" id="KW-0677">Repeat</keyword>
<feature type="domain" description="EF-hand" evidence="6">
    <location>
        <begin position="180"/>
        <end position="215"/>
    </location>
</feature>
<evidence type="ECO:0000259" key="6">
    <source>
        <dbReference type="PROSITE" id="PS50222"/>
    </source>
</evidence>
<dbReference type="Pfam" id="PF13499">
    <property type="entry name" value="EF-hand_7"/>
    <property type="match status" value="1"/>
</dbReference>
<evidence type="ECO:0000313" key="8">
    <source>
        <dbReference type="Proteomes" id="UP001141253"/>
    </source>
</evidence>
<dbReference type="InterPro" id="IPR039647">
    <property type="entry name" value="EF_hand_pair_protein_CML-like"/>
</dbReference>
<feature type="transmembrane region" description="Helical" evidence="5">
    <location>
        <begin position="6"/>
        <end position="24"/>
    </location>
</feature>
<dbReference type="PROSITE" id="PS50222">
    <property type="entry name" value="EF_HAND_2"/>
    <property type="match status" value="2"/>
</dbReference>